<dbReference type="RefSeq" id="WP_143125563.1">
    <property type="nucleotide sequence ID" value="NZ_VJMG01000030.1"/>
</dbReference>
<accession>A0A549T9M8</accession>
<gene>
    <name evidence="1" type="ORF">FNA46_12650</name>
</gene>
<keyword evidence="2" id="KW-1185">Reference proteome</keyword>
<evidence type="ECO:0000313" key="2">
    <source>
        <dbReference type="Proteomes" id="UP000316801"/>
    </source>
</evidence>
<organism evidence="1 2">
    <name type="scientific">Rhizobium straminoryzae</name>
    <dbReference type="NCBI Taxonomy" id="1387186"/>
    <lineage>
        <taxon>Bacteria</taxon>
        <taxon>Pseudomonadati</taxon>
        <taxon>Pseudomonadota</taxon>
        <taxon>Alphaproteobacteria</taxon>
        <taxon>Hyphomicrobiales</taxon>
        <taxon>Rhizobiaceae</taxon>
        <taxon>Rhizobium/Agrobacterium group</taxon>
        <taxon>Rhizobium</taxon>
    </lineage>
</organism>
<proteinExistence type="predicted"/>
<name>A0A549T9M8_9HYPH</name>
<evidence type="ECO:0000313" key="1">
    <source>
        <dbReference type="EMBL" id="TRL38579.1"/>
    </source>
</evidence>
<dbReference type="EMBL" id="VJMG01000030">
    <property type="protein sequence ID" value="TRL38579.1"/>
    <property type="molecule type" value="Genomic_DNA"/>
</dbReference>
<dbReference type="Proteomes" id="UP000316801">
    <property type="component" value="Unassembled WGS sequence"/>
</dbReference>
<dbReference type="AlphaFoldDB" id="A0A549T9M8"/>
<sequence>MRRKITMAALGLLALAGCQREMEKLAEFSGHIFVFNYRLSKANYVVTLRPTAALPDGGMAIARFENPRGGAPLVTEAKLYPKMEKIVLESPNLQCVREGRSYEVKIDLADAHGKVLQQLETRVLATIDQSILPANSIVVGPAYDMNPKVFKPGGHIDLTPVQDCPA</sequence>
<comment type="caution">
    <text evidence="1">The sequence shown here is derived from an EMBL/GenBank/DDBJ whole genome shotgun (WGS) entry which is preliminary data.</text>
</comment>
<dbReference type="PROSITE" id="PS51257">
    <property type="entry name" value="PROKAR_LIPOPROTEIN"/>
    <property type="match status" value="1"/>
</dbReference>
<evidence type="ECO:0008006" key="3">
    <source>
        <dbReference type="Google" id="ProtNLM"/>
    </source>
</evidence>
<reference evidence="1 2" key="1">
    <citation type="submission" date="2019-07" db="EMBL/GenBank/DDBJ databases">
        <title>Ln-dependent methylotrophs.</title>
        <authorList>
            <person name="Tani A."/>
        </authorList>
    </citation>
    <scope>NUCLEOTIDE SEQUENCE [LARGE SCALE GENOMIC DNA]</scope>
    <source>
        <strain evidence="1 2">SM12</strain>
    </source>
</reference>
<protein>
    <recommendedName>
        <fullName evidence="3">Lipoprotein</fullName>
    </recommendedName>
</protein>